<keyword evidence="3" id="KW-0411">Iron-sulfur</keyword>
<dbReference type="SUPFAM" id="SSF52540">
    <property type="entry name" value="P-loop containing nucleoside triphosphate hydrolases"/>
    <property type="match status" value="1"/>
</dbReference>
<dbReference type="Gene3D" id="3.40.50.300">
    <property type="entry name" value="P-loop containing nucleotide triphosphate hydrolases"/>
    <property type="match status" value="1"/>
</dbReference>
<evidence type="ECO:0000313" key="5">
    <source>
        <dbReference type="EMBL" id="SHJ94252.1"/>
    </source>
</evidence>
<accession>A0A1M6NET5</accession>
<evidence type="ECO:0000313" key="6">
    <source>
        <dbReference type="Proteomes" id="UP000184171"/>
    </source>
</evidence>
<keyword evidence="1" id="KW-0479">Metal-binding</keyword>
<dbReference type="RefSeq" id="WP_084092292.1">
    <property type="nucleotide sequence ID" value="NZ_FQZT01000027.1"/>
</dbReference>
<dbReference type="InterPro" id="IPR017900">
    <property type="entry name" value="4Fe4S_Fe_S_CS"/>
</dbReference>
<evidence type="ECO:0000256" key="2">
    <source>
        <dbReference type="ARBA" id="ARBA00023004"/>
    </source>
</evidence>
<evidence type="ECO:0000259" key="4">
    <source>
        <dbReference type="PROSITE" id="PS51379"/>
    </source>
</evidence>
<evidence type="ECO:0000256" key="3">
    <source>
        <dbReference type="ARBA" id="ARBA00023014"/>
    </source>
</evidence>
<proteinExistence type="predicted"/>
<dbReference type="GO" id="GO:0051536">
    <property type="term" value="F:iron-sulfur cluster binding"/>
    <property type="evidence" value="ECO:0007669"/>
    <property type="project" value="UniProtKB-KW"/>
</dbReference>
<dbReference type="Proteomes" id="UP000184171">
    <property type="component" value="Unassembled WGS sequence"/>
</dbReference>
<feature type="domain" description="4Fe-4S ferredoxin-type" evidence="4">
    <location>
        <begin position="85"/>
        <end position="114"/>
    </location>
</feature>
<sequence length="314" mass="33013">MSVAPFEKLSAEVIAAYHEKSFSTPVIGVTGGKGGVGKTTVAINLACALADKGHTVALVDADVDAPNAAILLGMALTDASDVTTTVPLFNADKCTSCGACVAACRVNALFLPKGKTPVLLGACNGCEACLLVCESNAIDRGKKNVGKIYKTTQGNLTLYTGELLPSLEESAIVVKKLKEQVFLEAKEFDIIVIDTSPGAHCNVILALQGADRVIAVTEPTPLGAHDFELILQLLDVFQLKGTAFLNRADLAAPQAMIQRIAQEHKVAIAAELNSDDLLIKSYVSATPIVTMSPESDSATVFSRLADEISREFLP</sequence>
<keyword evidence="6" id="KW-1185">Reference proteome</keyword>
<dbReference type="PROSITE" id="PS00198">
    <property type="entry name" value="4FE4S_FER_1"/>
    <property type="match status" value="1"/>
</dbReference>
<dbReference type="InterPro" id="IPR027417">
    <property type="entry name" value="P-loop_NTPase"/>
</dbReference>
<dbReference type="AlphaFoldDB" id="A0A1M6NET5"/>
<dbReference type="Pfam" id="PF01656">
    <property type="entry name" value="CbiA"/>
    <property type="match status" value="1"/>
</dbReference>
<gene>
    <name evidence="5" type="ORF">SAMN02745165_03593</name>
</gene>
<dbReference type="PANTHER" id="PTHR43063">
    <property type="entry name" value="4FE-4S CLUSTER CONTAINING PARA FAMILY ATPASE PROTEIN"/>
    <property type="match status" value="1"/>
</dbReference>
<dbReference type="OrthoDB" id="9778602at2"/>
<feature type="domain" description="4Fe-4S ferredoxin-type" evidence="4">
    <location>
        <begin position="115"/>
        <end position="143"/>
    </location>
</feature>
<dbReference type="PROSITE" id="PS51379">
    <property type="entry name" value="4FE4S_FER_2"/>
    <property type="match status" value="2"/>
</dbReference>
<dbReference type="EMBL" id="FQZT01000027">
    <property type="protein sequence ID" value="SHJ94252.1"/>
    <property type="molecule type" value="Genomic_DNA"/>
</dbReference>
<dbReference type="STRING" id="1122189.SAMN02745165_03593"/>
<dbReference type="GO" id="GO:0046872">
    <property type="term" value="F:metal ion binding"/>
    <property type="evidence" value="ECO:0007669"/>
    <property type="project" value="UniProtKB-KW"/>
</dbReference>
<dbReference type="PANTHER" id="PTHR43063:SF1">
    <property type="entry name" value="4FE-4S CLUSTER CONTAINING PARA FAMILY ATPASE PROTEIN"/>
    <property type="match status" value="1"/>
</dbReference>
<name>A0A1M6NET5_MALRU</name>
<dbReference type="InterPro" id="IPR002586">
    <property type="entry name" value="CobQ/CobB/MinD/ParA_Nub-bd_dom"/>
</dbReference>
<organism evidence="5 6">
    <name type="scientific">Malonomonas rubra DSM 5091</name>
    <dbReference type="NCBI Taxonomy" id="1122189"/>
    <lineage>
        <taxon>Bacteria</taxon>
        <taxon>Pseudomonadati</taxon>
        <taxon>Thermodesulfobacteriota</taxon>
        <taxon>Desulfuromonadia</taxon>
        <taxon>Desulfuromonadales</taxon>
        <taxon>Geopsychrobacteraceae</taxon>
        <taxon>Malonomonas</taxon>
    </lineage>
</organism>
<dbReference type="SUPFAM" id="SSF54862">
    <property type="entry name" value="4Fe-4S ferredoxins"/>
    <property type="match status" value="1"/>
</dbReference>
<dbReference type="InterPro" id="IPR017896">
    <property type="entry name" value="4Fe4S_Fe-S-bd"/>
</dbReference>
<keyword evidence="2" id="KW-0408">Iron</keyword>
<protein>
    <submittedName>
        <fullName evidence="5">MinD superfamily P-loop ATPase, contains an inserted ferredoxin domain</fullName>
    </submittedName>
</protein>
<dbReference type="Gene3D" id="3.30.70.20">
    <property type="match status" value="1"/>
</dbReference>
<evidence type="ECO:0000256" key="1">
    <source>
        <dbReference type="ARBA" id="ARBA00022723"/>
    </source>
</evidence>
<dbReference type="Pfam" id="PF00037">
    <property type="entry name" value="Fer4"/>
    <property type="match status" value="1"/>
</dbReference>
<reference evidence="5 6" key="1">
    <citation type="submission" date="2016-11" db="EMBL/GenBank/DDBJ databases">
        <authorList>
            <person name="Jaros S."/>
            <person name="Januszkiewicz K."/>
            <person name="Wedrychowicz H."/>
        </authorList>
    </citation>
    <scope>NUCLEOTIDE SEQUENCE [LARGE SCALE GENOMIC DNA]</scope>
    <source>
        <strain evidence="5 6">DSM 5091</strain>
    </source>
</reference>